<evidence type="ECO:0000256" key="5">
    <source>
        <dbReference type="ARBA" id="ARBA00022755"/>
    </source>
</evidence>
<organism evidence="12 13">
    <name type="scientific">Gemmatimonas phototrophica</name>
    <dbReference type="NCBI Taxonomy" id="1379270"/>
    <lineage>
        <taxon>Bacteria</taxon>
        <taxon>Pseudomonadati</taxon>
        <taxon>Gemmatimonadota</taxon>
        <taxon>Gemmatimonadia</taxon>
        <taxon>Gemmatimonadales</taxon>
        <taxon>Gemmatimonadaceae</taxon>
        <taxon>Gemmatimonas</taxon>
    </lineage>
</organism>
<dbReference type="GO" id="GO:0005829">
    <property type="term" value="C:cytosol"/>
    <property type="evidence" value="ECO:0007669"/>
    <property type="project" value="TreeGrafter"/>
</dbReference>
<dbReference type="Gene3D" id="3.40.140.20">
    <property type="match status" value="2"/>
</dbReference>
<keyword evidence="5 10" id="KW-0658">Purine biosynthesis</keyword>
<dbReference type="NCBIfam" id="NF002049">
    <property type="entry name" value="PRK00881.1"/>
    <property type="match status" value="1"/>
</dbReference>
<dbReference type="InterPro" id="IPR036914">
    <property type="entry name" value="MGS-like_dom_sf"/>
</dbReference>
<keyword evidence="13" id="KW-1185">Reference proteome</keyword>
<gene>
    <name evidence="10 12" type="primary">purH</name>
    <name evidence="12" type="ORF">GEMMAAP_07245</name>
</gene>
<dbReference type="GO" id="GO:0006189">
    <property type="term" value="P:'de novo' IMP biosynthetic process"/>
    <property type="evidence" value="ECO:0007669"/>
    <property type="project" value="UniProtKB-UniRule"/>
</dbReference>
<keyword evidence="4 10" id="KW-0808">Transferase</keyword>
<dbReference type="PROSITE" id="PS51855">
    <property type="entry name" value="MGS"/>
    <property type="match status" value="1"/>
</dbReference>
<name>A0A143BJT8_9BACT</name>
<dbReference type="FunFam" id="3.40.140.20:FF:000001">
    <property type="entry name" value="Bifunctional purine biosynthesis protein PurH"/>
    <property type="match status" value="1"/>
</dbReference>
<dbReference type="NCBIfam" id="TIGR00355">
    <property type="entry name" value="purH"/>
    <property type="match status" value="1"/>
</dbReference>
<dbReference type="AlphaFoldDB" id="A0A143BJT8"/>
<evidence type="ECO:0000256" key="2">
    <source>
        <dbReference type="ARBA" id="ARBA00004954"/>
    </source>
</evidence>
<dbReference type="InterPro" id="IPR002695">
    <property type="entry name" value="PurH-like"/>
</dbReference>
<dbReference type="HAMAP" id="MF_00139">
    <property type="entry name" value="PurH"/>
    <property type="match status" value="1"/>
</dbReference>
<dbReference type="Gene3D" id="3.40.50.1380">
    <property type="entry name" value="Methylglyoxal synthase-like domain"/>
    <property type="match status" value="1"/>
</dbReference>
<evidence type="ECO:0000256" key="1">
    <source>
        <dbReference type="ARBA" id="ARBA00004844"/>
    </source>
</evidence>
<dbReference type="Pfam" id="PF01808">
    <property type="entry name" value="AICARFT_IMPCHas"/>
    <property type="match status" value="1"/>
</dbReference>
<reference evidence="12 13" key="1">
    <citation type="journal article" date="2014" name="Proc. Natl. Acad. Sci. U.S.A.">
        <title>Functional type 2 photosynthetic reaction centers found in the rare bacterial phylum Gemmatimonadetes.</title>
        <authorList>
            <person name="Zeng Y."/>
            <person name="Feng F."/>
            <person name="Medova H."/>
            <person name="Dean J."/>
            <person name="Koblizek M."/>
        </authorList>
    </citation>
    <scope>NUCLEOTIDE SEQUENCE [LARGE SCALE GENOMIC DNA]</scope>
    <source>
        <strain evidence="12 13">AP64</strain>
    </source>
</reference>
<evidence type="ECO:0000259" key="11">
    <source>
        <dbReference type="PROSITE" id="PS51855"/>
    </source>
</evidence>
<accession>A0A143BJT8</accession>
<evidence type="ECO:0000256" key="8">
    <source>
        <dbReference type="ARBA" id="ARBA00050488"/>
    </source>
</evidence>
<feature type="domain" description="MGS-like" evidence="11">
    <location>
        <begin position="1"/>
        <end position="143"/>
    </location>
</feature>
<dbReference type="Proteomes" id="UP000076404">
    <property type="component" value="Chromosome"/>
</dbReference>
<dbReference type="CDD" id="cd01421">
    <property type="entry name" value="IMPCH"/>
    <property type="match status" value="1"/>
</dbReference>
<comment type="similarity">
    <text evidence="3 10">Belongs to the PurH family.</text>
</comment>
<dbReference type="EC" id="3.5.4.10" evidence="10"/>
<dbReference type="InterPro" id="IPR024051">
    <property type="entry name" value="AICAR_Tfase_dup_dom_sf"/>
</dbReference>
<dbReference type="EC" id="2.1.2.3" evidence="10"/>
<dbReference type="GO" id="GO:0004643">
    <property type="term" value="F:phosphoribosylaminoimidazolecarboxamide formyltransferase activity"/>
    <property type="evidence" value="ECO:0007669"/>
    <property type="project" value="UniProtKB-UniRule"/>
</dbReference>
<comment type="catalytic activity">
    <reaction evidence="9 10">
        <text>IMP + H2O = 5-formamido-1-(5-phospho-D-ribosyl)imidazole-4-carboxamide</text>
        <dbReference type="Rhea" id="RHEA:18445"/>
        <dbReference type="ChEBI" id="CHEBI:15377"/>
        <dbReference type="ChEBI" id="CHEBI:58053"/>
        <dbReference type="ChEBI" id="CHEBI:58467"/>
        <dbReference type="EC" id="3.5.4.10"/>
    </reaction>
</comment>
<evidence type="ECO:0000256" key="6">
    <source>
        <dbReference type="ARBA" id="ARBA00022801"/>
    </source>
</evidence>
<proteinExistence type="inferred from homology"/>
<dbReference type="Pfam" id="PF02142">
    <property type="entry name" value="MGS"/>
    <property type="match status" value="1"/>
</dbReference>
<keyword evidence="7 10" id="KW-0511">Multifunctional enzyme</keyword>
<evidence type="ECO:0000256" key="3">
    <source>
        <dbReference type="ARBA" id="ARBA00007667"/>
    </source>
</evidence>
<evidence type="ECO:0000256" key="7">
    <source>
        <dbReference type="ARBA" id="ARBA00023268"/>
    </source>
</evidence>
<dbReference type="PANTHER" id="PTHR11692">
    <property type="entry name" value="BIFUNCTIONAL PURINE BIOSYNTHESIS PROTEIN PURH"/>
    <property type="match status" value="1"/>
</dbReference>
<dbReference type="SMART" id="SM00851">
    <property type="entry name" value="MGS"/>
    <property type="match status" value="1"/>
</dbReference>
<dbReference type="InterPro" id="IPR011607">
    <property type="entry name" value="MGS-like_dom"/>
</dbReference>
<dbReference type="SMART" id="SM00798">
    <property type="entry name" value="AICARFT_IMPCHas"/>
    <property type="match status" value="1"/>
</dbReference>
<comment type="domain">
    <text evidence="10">The IMP cyclohydrolase activity resides in the N-terminal region.</text>
</comment>
<dbReference type="eggNOG" id="COG0138">
    <property type="taxonomic scope" value="Bacteria"/>
</dbReference>
<dbReference type="KEGG" id="gph:GEMMAAP_07245"/>
<dbReference type="PANTHER" id="PTHR11692:SF0">
    <property type="entry name" value="BIFUNCTIONAL PURINE BIOSYNTHESIS PROTEIN ATIC"/>
    <property type="match status" value="1"/>
</dbReference>
<dbReference type="RefSeq" id="WP_026850446.1">
    <property type="nucleotide sequence ID" value="NZ_CP011454.1"/>
</dbReference>
<comment type="catalytic activity">
    <reaction evidence="8 10">
        <text>(6R)-10-formyltetrahydrofolate + 5-amino-1-(5-phospho-beta-D-ribosyl)imidazole-4-carboxamide = 5-formamido-1-(5-phospho-D-ribosyl)imidazole-4-carboxamide + (6S)-5,6,7,8-tetrahydrofolate</text>
        <dbReference type="Rhea" id="RHEA:22192"/>
        <dbReference type="ChEBI" id="CHEBI:57453"/>
        <dbReference type="ChEBI" id="CHEBI:58467"/>
        <dbReference type="ChEBI" id="CHEBI:58475"/>
        <dbReference type="ChEBI" id="CHEBI:195366"/>
        <dbReference type="EC" id="2.1.2.3"/>
    </reaction>
</comment>
<dbReference type="FunFam" id="3.40.50.1380:FF:000001">
    <property type="entry name" value="Bifunctional purine biosynthesis protein PurH"/>
    <property type="match status" value="1"/>
</dbReference>
<protein>
    <recommendedName>
        <fullName evidence="10">Bifunctional purine biosynthesis protein PurH</fullName>
    </recommendedName>
    <domain>
        <recommendedName>
            <fullName evidence="10">Phosphoribosylaminoimidazolecarboxamide formyltransferase</fullName>
            <ecNumber evidence="10">2.1.2.3</ecNumber>
        </recommendedName>
        <alternativeName>
            <fullName evidence="10">AICAR transformylase</fullName>
        </alternativeName>
    </domain>
    <domain>
        <recommendedName>
            <fullName evidence="10">IMP cyclohydrolase</fullName>
            <ecNumber evidence="10">3.5.4.10</ecNumber>
        </recommendedName>
        <alternativeName>
            <fullName evidence="10">ATIC</fullName>
        </alternativeName>
        <alternativeName>
            <fullName evidence="10">IMP synthase</fullName>
        </alternativeName>
        <alternativeName>
            <fullName evidence="10">Inosinicase</fullName>
        </alternativeName>
    </domain>
</protein>
<sequence>MRALLSVSDKSGLVPFAQGLAAKGVELVSTGGTARTLREAGLAVKDISEITGFPEMLDGRVKTLHPVVHGGLLARRDLPEHMEAIKAHNIGTIDLVVVNLYPFRQTAAKPGVHPEEVIENIDIGGPSMLRSAAKNFESVWVIVDPSDYTTVLDIVNAGGDDLAFRRLLAEKVYAHTSAYDSAIATWFAQQRGEPFPPTLPLAFEKQQSLRYGENPQQRAAFYVEKPGAGLGALVQKGGKELSFNNLLDLEGALLAIEPFGAQPACAIIKHTTPCGLATGSDALDAYKKALACDPVSAFGSVIAFSVPVDIAAAEAISSLFVECIVAPSFAEEAVEILGRKKNLRVLEGKASWPAHGMDYKRVRGGLLVQDRAPSPTDPQQWNVVSSRQPTPEEQRDLLFAWKSVASVKSNAIVLARNGATIGIGAGQMSRVDASFVAVHKATTLGHDTKGASLGSDAFFPFRDGIDQAAAAGVTAIVQPGGSVRDEEVIAAANEHGIAMVFTGERLFRH</sequence>
<dbReference type="STRING" id="1379270.GEMMAAP_07245"/>
<comment type="pathway">
    <text evidence="2 10">Purine metabolism; IMP biosynthesis via de novo pathway; 5-formamido-1-(5-phospho-D-ribosyl)imidazole-4-carboxamide from 5-amino-1-(5-phospho-D-ribosyl)imidazole-4-carboxamide (10-formyl THF route): step 1/1.</text>
</comment>
<dbReference type="OrthoDB" id="9802065at2"/>
<reference evidence="12 13" key="2">
    <citation type="journal article" date="2016" name="Environ. Microbiol. Rep.">
        <title>Metagenomic evidence for the presence of phototrophic Gemmatimonadetes bacteria in diverse environments.</title>
        <authorList>
            <person name="Zeng Y."/>
            <person name="Baumbach J."/>
            <person name="Barbosa E.G."/>
            <person name="Azevedo V."/>
            <person name="Zhang C."/>
            <person name="Koblizek M."/>
        </authorList>
    </citation>
    <scope>NUCLEOTIDE SEQUENCE [LARGE SCALE GENOMIC DNA]</scope>
    <source>
        <strain evidence="12 13">AP64</strain>
    </source>
</reference>
<dbReference type="UniPathway" id="UPA00074">
    <property type="reaction ID" value="UER00133"/>
</dbReference>
<keyword evidence="6 10" id="KW-0378">Hydrolase</keyword>
<evidence type="ECO:0000256" key="9">
    <source>
        <dbReference type="ARBA" id="ARBA00050687"/>
    </source>
</evidence>
<evidence type="ECO:0000256" key="10">
    <source>
        <dbReference type="HAMAP-Rule" id="MF_00139"/>
    </source>
</evidence>
<dbReference type="EMBL" id="CP011454">
    <property type="protein sequence ID" value="AMW04694.1"/>
    <property type="molecule type" value="Genomic_DNA"/>
</dbReference>
<evidence type="ECO:0000256" key="4">
    <source>
        <dbReference type="ARBA" id="ARBA00022679"/>
    </source>
</evidence>
<dbReference type="SUPFAM" id="SSF53927">
    <property type="entry name" value="Cytidine deaminase-like"/>
    <property type="match status" value="1"/>
</dbReference>
<dbReference type="GO" id="GO:0003937">
    <property type="term" value="F:IMP cyclohydrolase activity"/>
    <property type="evidence" value="ECO:0007669"/>
    <property type="project" value="UniProtKB-UniRule"/>
</dbReference>
<dbReference type="PIRSF" id="PIRSF000414">
    <property type="entry name" value="AICARFT_IMPCHas"/>
    <property type="match status" value="1"/>
</dbReference>
<dbReference type="SUPFAM" id="SSF52335">
    <property type="entry name" value="Methylglyoxal synthase-like"/>
    <property type="match status" value="1"/>
</dbReference>
<evidence type="ECO:0000313" key="12">
    <source>
        <dbReference type="EMBL" id="AMW04694.1"/>
    </source>
</evidence>
<comment type="pathway">
    <text evidence="1 10">Purine metabolism; IMP biosynthesis via de novo pathway; IMP from 5-formamido-1-(5-phospho-D-ribosyl)imidazole-4-carboxamide: step 1/1.</text>
</comment>
<evidence type="ECO:0000313" key="13">
    <source>
        <dbReference type="Proteomes" id="UP000076404"/>
    </source>
</evidence>
<dbReference type="InterPro" id="IPR016193">
    <property type="entry name" value="Cytidine_deaminase-like"/>
</dbReference>